<proteinExistence type="predicted"/>
<sequence>MPIALLVPLGIIGGLVSGIFGITPSTHAQPSGRLNPVRDPNQVPTARYGRGEAVDLSLIVEEWRDRYPTIPIFVCSCNAETCGDTDRWPFRAYVRYQPLVALGDFNAAHNEDTGFNCFEMETGRRPE</sequence>
<protein>
    <submittedName>
        <fullName evidence="1">Uncharacterized protein</fullName>
    </submittedName>
</protein>
<name>A0A0N8KN47_9CYAN</name>
<comment type="caution">
    <text evidence="1">The sequence shown here is derived from an EMBL/GenBank/DDBJ whole genome shotgun (WGS) entry which is preliminary data.</text>
</comment>
<dbReference type="EMBL" id="LJZR01000011">
    <property type="protein sequence ID" value="KPQ35530.1"/>
    <property type="molecule type" value="Genomic_DNA"/>
</dbReference>
<dbReference type="AlphaFoldDB" id="A0A0N8KN47"/>
<evidence type="ECO:0000313" key="2">
    <source>
        <dbReference type="Proteomes" id="UP000050465"/>
    </source>
</evidence>
<accession>A0A0N8KN47</accession>
<gene>
    <name evidence="1" type="ORF">HLUCCA11_09780</name>
</gene>
<dbReference type="Proteomes" id="UP000050465">
    <property type="component" value="Unassembled WGS sequence"/>
</dbReference>
<evidence type="ECO:0000313" key="1">
    <source>
        <dbReference type="EMBL" id="KPQ35530.1"/>
    </source>
</evidence>
<reference evidence="1 2" key="1">
    <citation type="submission" date="2015-09" db="EMBL/GenBank/DDBJ databases">
        <title>Identification and resolution of microdiversity through metagenomic sequencing of parallel consortia.</title>
        <authorList>
            <person name="Nelson W.C."/>
            <person name="Romine M.F."/>
            <person name="Lindemann S.R."/>
        </authorList>
    </citation>
    <scope>NUCLEOTIDE SEQUENCE [LARGE SCALE GENOMIC DNA]</scope>
    <source>
        <strain evidence="1">Ana</strain>
    </source>
</reference>
<organism evidence="1 2">
    <name type="scientific">Phormidesmis priestleyi Ana</name>
    <dbReference type="NCBI Taxonomy" id="1666911"/>
    <lineage>
        <taxon>Bacteria</taxon>
        <taxon>Bacillati</taxon>
        <taxon>Cyanobacteriota</taxon>
        <taxon>Cyanophyceae</taxon>
        <taxon>Leptolyngbyales</taxon>
        <taxon>Leptolyngbyaceae</taxon>
        <taxon>Phormidesmis</taxon>
    </lineage>
</organism>